<feature type="non-terminal residue" evidence="2">
    <location>
        <position position="105"/>
    </location>
</feature>
<keyword evidence="1" id="KW-0812">Transmembrane</keyword>
<evidence type="ECO:0000313" key="2">
    <source>
        <dbReference type="EMBL" id="GAH87070.1"/>
    </source>
</evidence>
<feature type="transmembrane region" description="Helical" evidence="1">
    <location>
        <begin position="74"/>
        <end position="98"/>
    </location>
</feature>
<dbReference type="EMBL" id="BARU01038668">
    <property type="protein sequence ID" value="GAH87070.1"/>
    <property type="molecule type" value="Genomic_DNA"/>
</dbReference>
<sequence>MAQDVFKNLLFASILTALFIFLMLSFAISVANNYGEDTAIFEDETIDFNEINDSLSDIQSSAENWRANFEKSNIFSIIAGIVVTGIFEIGLSMFNFVIDLFNLVF</sequence>
<keyword evidence="1" id="KW-1133">Transmembrane helix</keyword>
<organism evidence="2">
    <name type="scientific">marine sediment metagenome</name>
    <dbReference type="NCBI Taxonomy" id="412755"/>
    <lineage>
        <taxon>unclassified sequences</taxon>
        <taxon>metagenomes</taxon>
        <taxon>ecological metagenomes</taxon>
    </lineage>
</organism>
<protein>
    <submittedName>
        <fullName evidence="2">Uncharacterized protein</fullName>
    </submittedName>
</protein>
<gene>
    <name evidence="2" type="ORF">S03H2_60054</name>
</gene>
<dbReference type="AlphaFoldDB" id="X1K073"/>
<keyword evidence="1" id="KW-0472">Membrane</keyword>
<comment type="caution">
    <text evidence="2">The sequence shown here is derived from an EMBL/GenBank/DDBJ whole genome shotgun (WGS) entry which is preliminary data.</text>
</comment>
<accession>X1K073</accession>
<proteinExistence type="predicted"/>
<evidence type="ECO:0000256" key="1">
    <source>
        <dbReference type="SAM" id="Phobius"/>
    </source>
</evidence>
<name>X1K073_9ZZZZ</name>
<reference evidence="2" key="1">
    <citation type="journal article" date="2014" name="Front. Microbiol.">
        <title>High frequency of phylogenetically diverse reductive dehalogenase-homologous genes in deep subseafloor sedimentary metagenomes.</title>
        <authorList>
            <person name="Kawai M."/>
            <person name="Futagami T."/>
            <person name="Toyoda A."/>
            <person name="Takaki Y."/>
            <person name="Nishi S."/>
            <person name="Hori S."/>
            <person name="Arai W."/>
            <person name="Tsubouchi T."/>
            <person name="Morono Y."/>
            <person name="Uchiyama I."/>
            <person name="Ito T."/>
            <person name="Fujiyama A."/>
            <person name="Inagaki F."/>
            <person name="Takami H."/>
        </authorList>
    </citation>
    <scope>NUCLEOTIDE SEQUENCE</scope>
    <source>
        <strain evidence="2">Expedition CK06-06</strain>
    </source>
</reference>